<dbReference type="PANTHER" id="PTHR33625">
    <property type="entry name" value="OS08G0179900 PROTEIN"/>
    <property type="match status" value="1"/>
</dbReference>
<comment type="caution">
    <text evidence="2">The sequence shown here is derived from an EMBL/GenBank/DDBJ whole genome shotgun (WGS) entry which is preliminary data.</text>
</comment>
<organism evidence="2 3">
    <name type="scientific">Salvia divinorum</name>
    <name type="common">Maria pastora</name>
    <name type="synonym">Diviner's sage</name>
    <dbReference type="NCBI Taxonomy" id="28513"/>
    <lineage>
        <taxon>Eukaryota</taxon>
        <taxon>Viridiplantae</taxon>
        <taxon>Streptophyta</taxon>
        <taxon>Embryophyta</taxon>
        <taxon>Tracheophyta</taxon>
        <taxon>Spermatophyta</taxon>
        <taxon>Magnoliopsida</taxon>
        <taxon>eudicotyledons</taxon>
        <taxon>Gunneridae</taxon>
        <taxon>Pentapetalae</taxon>
        <taxon>asterids</taxon>
        <taxon>lamiids</taxon>
        <taxon>Lamiales</taxon>
        <taxon>Lamiaceae</taxon>
        <taxon>Nepetoideae</taxon>
        <taxon>Mentheae</taxon>
        <taxon>Salviinae</taxon>
        <taxon>Salvia</taxon>
        <taxon>Salvia subgen. Calosphace</taxon>
    </lineage>
</organism>
<dbReference type="PANTHER" id="PTHR33625:SF3">
    <property type="entry name" value="OS04G0550700 PROTEIN"/>
    <property type="match status" value="1"/>
</dbReference>
<keyword evidence="3" id="KW-1185">Reference proteome</keyword>
<accession>A0ABD1I936</accession>
<name>A0ABD1I936_SALDI</name>
<proteinExistence type="predicted"/>
<gene>
    <name evidence="2" type="ORF">AAHA92_07452</name>
</gene>
<evidence type="ECO:0000313" key="3">
    <source>
        <dbReference type="Proteomes" id="UP001567538"/>
    </source>
</evidence>
<evidence type="ECO:0000313" key="2">
    <source>
        <dbReference type="EMBL" id="KAL1565206.1"/>
    </source>
</evidence>
<protein>
    <submittedName>
        <fullName evidence="2">Uncharacterized protein</fullName>
    </submittedName>
</protein>
<dbReference type="AlphaFoldDB" id="A0ABD1I936"/>
<evidence type="ECO:0000256" key="1">
    <source>
        <dbReference type="SAM" id="MobiDB-lite"/>
    </source>
</evidence>
<dbReference type="Proteomes" id="UP001567538">
    <property type="component" value="Unassembled WGS sequence"/>
</dbReference>
<feature type="region of interest" description="Disordered" evidence="1">
    <location>
        <begin position="36"/>
        <end position="56"/>
    </location>
</feature>
<reference evidence="2 3" key="1">
    <citation type="submission" date="2024-06" db="EMBL/GenBank/DDBJ databases">
        <title>A chromosome level genome sequence of Diviner's sage (Salvia divinorum).</title>
        <authorList>
            <person name="Ford S.A."/>
            <person name="Ro D.-K."/>
            <person name="Ness R.W."/>
            <person name="Phillips M.A."/>
        </authorList>
    </citation>
    <scope>NUCLEOTIDE SEQUENCE [LARGE SCALE GENOMIC DNA]</scope>
    <source>
        <strain evidence="2">SAF-2024a</strain>
        <tissue evidence="2">Leaf</tissue>
    </source>
</reference>
<dbReference type="EMBL" id="JBEAFC010000003">
    <property type="protein sequence ID" value="KAL1565206.1"/>
    <property type="molecule type" value="Genomic_DNA"/>
</dbReference>
<sequence>MRRLGGSGGGRAMGGGTIRTLQRAIKAGAGGAKTGIANNFNQNRPPTSPNTALTLSSPSTLNLPPPQAVSAAAWISSSSSSDASEWEYVARTEDEAAARGFYDDYVFESVPSTDEVHHAVSALQLALGSSSPTKECDEIEWFEPSSNLYSSKEMQRPSNHVVNDAFHLLETEPCVQRMVVSLSSDKAVWDAVMNNEAVKELRGSIHRVGSLVSESSDGPSGDEDRDVISWVVKFAKAKIMQVMDLITKLVGNVFKGDKKGDDGLNEKVKSSLLLSIMVLAVVILARAKTGNA</sequence>